<accession>A0A9N7RAM8</accession>
<evidence type="ECO:0000313" key="2">
    <source>
        <dbReference type="EMBL" id="CAA0821302.1"/>
    </source>
</evidence>
<evidence type="ECO:0000256" key="1">
    <source>
        <dbReference type="SAM" id="MobiDB-lite"/>
    </source>
</evidence>
<dbReference type="InterPro" id="IPR012438">
    <property type="entry name" value="DUF1639"/>
</dbReference>
<organism evidence="2 3">
    <name type="scientific">Striga hermonthica</name>
    <name type="common">Purple witchweed</name>
    <name type="synonym">Buchnera hermonthica</name>
    <dbReference type="NCBI Taxonomy" id="68872"/>
    <lineage>
        <taxon>Eukaryota</taxon>
        <taxon>Viridiplantae</taxon>
        <taxon>Streptophyta</taxon>
        <taxon>Embryophyta</taxon>
        <taxon>Tracheophyta</taxon>
        <taxon>Spermatophyta</taxon>
        <taxon>Magnoliopsida</taxon>
        <taxon>eudicotyledons</taxon>
        <taxon>Gunneridae</taxon>
        <taxon>Pentapetalae</taxon>
        <taxon>asterids</taxon>
        <taxon>lamiids</taxon>
        <taxon>Lamiales</taxon>
        <taxon>Orobanchaceae</taxon>
        <taxon>Buchnereae</taxon>
        <taxon>Striga</taxon>
    </lineage>
</organism>
<gene>
    <name evidence="2" type="ORF">SHERM_19304</name>
</gene>
<dbReference type="AlphaFoldDB" id="A0A9N7RAM8"/>
<feature type="compositionally biased region" description="Low complexity" evidence="1">
    <location>
        <begin position="136"/>
        <end position="166"/>
    </location>
</feature>
<dbReference type="Pfam" id="PF07797">
    <property type="entry name" value="DUF1639"/>
    <property type="match status" value="1"/>
</dbReference>
<dbReference type="PANTHER" id="PTHR33130:SF45">
    <property type="entry name" value="OS05G0541700 PROTEIN"/>
    <property type="match status" value="1"/>
</dbReference>
<sequence length="339" mass="36645">MDRMNTNSTNNNGLLSRSESRSAATTSSPSQFDLQWGSRKGLRCMKVHGKDHSTSNDPSGSRTVRRATARVDRRAVRSDTYNNAGKDPMTNRSSGGHLNLRQRPASPSRRILRNSEVSIAMKGHSNGVRDLSSSINTNTNNNNNNNNNNNSNIKNNNFYNHHQNNGNHHHAAAGGGSSETAAAAIWPQFAIALTNKEKEEDFLAIKGSKLPQRPKKRAKFIQRTLNLVSPGAWLCDLTLERYEVREKKVSKKILTADPKTKAAAAAAKATASEGEATEDGDAGAGAGASCASELPTRARIVATAVRTPALDTAIALFIAGVCVLCVRQCVYQRIIAEQL</sequence>
<feature type="region of interest" description="Disordered" evidence="1">
    <location>
        <begin position="1"/>
        <end position="176"/>
    </location>
</feature>
<reference evidence="2" key="1">
    <citation type="submission" date="2019-12" db="EMBL/GenBank/DDBJ databases">
        <authorList>
            <person name="Scholes J."/>
        </authorList>
    </citation>
    <scope>NUCLEOTIDE SEQUENCE</scope>
</reference>
<protein>
    <submittedName>
        <fullName evidence="2">Uncharacterized protein</fullName>
    </submittedName>
</protein>
<dbReference type="OrthoDB" id="2018605at2759"/>
<dbReference type="PANTHER" id="PTHR33130">
    <property type="entry name" value="PUTATIVE (DUF1639)-RELATED"/>
    <property type="match status" value="1"/>
</dbReference>
<name>A0A9N7RAM8_STRHE</name>
<feature type="compositionally biased region" description="Low complexity" evidence="1">
    <location>
        <begin position="1"/>
        <end position="30"/>
    </location>
</feature>
<keyword evidence="3" id="KW-1185">Reference proteome</keyword>
<comment type="caution">
    <text evidence="2">The sequence shown here is derived from an EMBL/GenBank/DDBJ whole genome shotgun (WGS) entry which is preliminary data.</text>
</comment>
<evidence type="ECO:0000313" key="3">
    <source>
        <dbReference type="Proteomes" id="UP001153555"/>
    </source>
</evidence>
<dbReference type="Proteomes" id="UP001153555">
    <property type="component" value="Unassembled WGS sequence"/>
</dbReference>
<proteinExistence type="predicted"/>
<dbReference type="EMBL" id="CACSLK010020742">
    <property type="protein sequence ID" value="CAA0821302.1"/>
    <property type="molecule type" value="Genomic_DNA"/>
</dbReference>